<name>A0A238UHF3_9FLAO</name>
<sequence length="934" mass="108389">MSDFNNLINFLNPYRGQNGDRRREEYQFIRIDNDFINENQDLKSNNLTRVIRYKDGRPFNNPFSEIITELPLYVSTANKSLTYFFQKDFNGQTKYISIEDLIKGETSEENFLALDDSAFIAIRVVTEEALFYNEEQNSVYLLNVVLREVIISVRKTLEYNPKELGGLSSGVYYVDYTNAKGYRDNFIDRTLGKITTEISEEDLNRRHVNLTLNPKPGKLYRFPDFQIDKDQVTVYYDYDMIENDDYEVEPLKEDYAIKLKFRDPEGFLGFMVEVYFLNGVSILNTTEGSGNRKSDFSTKYIEIIQILLKKRSKNNITEKLTYLYYVPQEIFQKKFRGLNFGEEYLWQLVQEAAEEAITNFRTNKEDIVLKLLEAIKLNQDDEYNVDQKKNDLFLEELLKRRTKDKSSLLYKLTKRIDGEQFIKFIDFIWQIWKNSSYAVTEETKNEKVKITKTSPVLLDYRTNKVLGFYTDNAEITWKDEQNQLDVTVRVKSGEKEVPKPRINFDDGKVTFEDTGETRIIDVFQHIDYQYHPFSPISFVNSENPQFLLQDGETTNATKTILPAFVLFANNEKAFWENVFTSLEYALDVVTTISGVANIIKAGRLLRVLQKGKTVFYKTTQGVKTVAEFADGVVEVTSGTVNALLKLTGAEDTELGKLAAKYLFYLEMASLAGGISASLERKLKNTATELVKNSKFEGSLDDLVKKGDLNDVDKVKITAEMRLISKKGIKKRLDVDRVAQKFVRFVSVKSDDVSKIIKKAEEDILKLAKGPNGKTLPENQLEYAFIYNESKGFRTLKPFTSNAKTYINIDDAFDVGELTIDRLKSFKGAIYTHNHPNFTRFSNADIKTFLQYQLKEMRAINTDGIIYSIKLKNGFKLTRQEVTKGFKVLRRKKKQWIKQFNLNIKEETDRILLQDFEEEFLLNTFGNKIDYRIFI</sequence>
<protein>
    <submittedName>
        <fullName evidence="1">Uncharacterized protein</fullName>
    </submittedName>
</protein>
<dbReference type="OrthoDB" id="1214782at2"/>
<dbReference type="KEGG" id="tje:TJEJU_4098"/>
<gene>
    <name evidence="1" type="ORF">TJEJU_4098</name>
</gene>
<accession>A0A238UHF3</accession>
<organism evidence="1 2">
    <name type="scientific">Tenacibaculum jejuense</name>
    <dbReference type="NCBI Taxonomy" id="584609"/>
    <lineage>
        <taxon>Bacteria</taxon>
        <taxon>Pseudomonadati</taxon>
        <taxon>Bacteroidota</taxon>
        <taxon>Flavobacteriia</taxon>
        <taxon>Flavobacteriales</taxon>
        <taxon>Flavobacteriaceae</taxon>
        <taxon>Tenacibaculum</taxon>
    </lineage>
</organism>
<dbReference type="RefSeq" id="WP_095074908.1">
    <property type="nucleotide sequence ID" value="NZ_LT899436.1"/>
</dbReference>
<dbReference type="EMBL" id="LT899436">
    <property type="protein sequence ID" value="SNR17720.1"/>
    <property type="molecule type" value="Genomic_DNA"/>
</dbReference>
<reference evidence="1 2" key="1">
    <citation type="submission" date="2017-07" db="EMBL/GenBank/DDBJ databases">
        <authorList>
            <person name="Sun Z.S."/>
            <person name="Albrecht U."/>
            <person name="Echele G."/>
            <person name="Lee C.C."/>
        </authorList>
    </citation>
    <scope>NUCLEOTIDE SEQUENCE [LARGE SCALE GENOMIC DNA]</scope>
    <source>
        <strain evidence="2">type strain: KCTC 22618</strain>
    </source>
</reference>
<dbReference type="Proteomes" id="UP000215214">
    <property type="component" value="Chromosome TJEJU"/>
</dbReference>
<keyword evidence="2" id="KW-1185">Reference proteome</keyword>
<dbReference type="AlphaFoldDB" id="A0A238UHF3"/>
<evidence type="ECO:0000313" key="2">
    <source>
        <dbReference type="Proteomes" id="UP000215214"/>
    </source>
</evidence>
<proteinExistence type="predicted"/>
<evidence type="ECO:0000313" key="1">
    <source>
        <dbReference type="EMBL" id="SNR17720.1"/>
    </source>
</evidence>